<dbReference type="EMBL" id="JAPFFF010000013">
    <property type="protein sequence ID" value="KAK8871274.1"/>
    <property type="molecule type" value="Genomic_DNA"/>
</dbReference>
<proteinExistence type="predicted"/>
<reference evidence="1 2" key="1">
    <citation type="submission" date="2024-04" db="EMBL/GenBank/DDBJ databases">
        <title>Tritrichomonas musculus Genome.</title>
        <authorList>
            <person name="Alves-Ferreira E."/>
            <person name="Grigg M."/>
            <person name="Lorenzi H."/>
            <person name="Galac M."/>
        </authorList>
    </citation>
    <scope>NUCLEOTIDE SEQUENCE [LARGE SCALE GENOMIC DNA]</scope>
    <source>
        <strain evidence="1 2">EAF2021</strain>
    </source>
</reference>
<protein>
    <recommendedName>
        <fullName evidence="3">DUF3447 domain-containing protein</fullName>
    </recommendedName>
</protein>
<comment type="caution">
    <text evidence="1">The sequence shown here is derived from an EMBL/GenBank/DDBJ whole genome shotgun (WGS) entry which is preliminary data.</text>
</comment>
<evidence type="ECO:0000313" key="1">
    <source>
        <dbReference type="EMBL" id="KAK8871274.1"/>
    </source>
</evidence>
<name>A0ABR2J174_9EUKA</name>
<gene>
    <name evidence="1" type="ORF">M9Y10_006990</name>
</gene>
<accession>A0ABR2J174</accession>
<sequence>MEPNEYFAMMSGILNQILEYIDNESDPEIEFHSLSELLIQQEISRNKFLLKELLHLLVKISNNYHRNSGFFSKIQAILSLFKTEILKYYSNFEIFNIFKNNKRLLLYLFKNNILTPDKTIARIISKGKYQTAFYPFYFYKEFKNFFDKKIFNEINQRKSSSKEEEEEEEKQEDNSFFNINYIEKNDELFEIKREIGENDDAICIFIQKGDVKSFISFTQHKIYDLNSFVKPSIFETNPFLLYRNPTLIEYSVFHGSYEIFQYLCFGGVKLTPQLWNYAVHGSDSDLIHYLEYSEIKPREDFIKEAILESVKCHHNLLKDYLQNSLSTITNSFDDEVDMAIIKARNYSLFQQKKLNDFHFFFSFCKYDYLSIVENLLKKEKKYHLSNTRQIILTKKIFLSNEVFNNNLFSYDIS</sequence>
<keyword evidence="2" id="KW-1185">Reference proteome</keyword>
<evidence type="ECO:0008006" key="3">
    <source>
        <dbReference type="Google" id="ProtNLM"/>
    </source>
</evidence>
<evidence type="ECO:0000313" key="2">
    <source>
        <dbReference type="Proteomes" id="UP001470230"/>
    </source>
</evidence>
<organism evidence="1 2">
    <name type="scientific">Tritrichomonas musculus</name>
    <dbReference type="NCBI Taxonomy" id="1915356"/>
    <lineage>
        <taxon>Eukaryota</taxon>
        <taxon>Metamonada</taxon>
        <taxon>Parabasalia</taxon>
        <taxon>Tritrichomonadida</taxon>
        <taxon>Tritrichomonadidae</taxon>
        <taxon>Tritrichomonas</taxon>
    </lineage>
</organism>
<dbReference type="SUPFAM" id="SSF48403">
    <property type="entry name" value="Ankyrin repeat"/>
    <property type="match status" value="1"/>
</dbReference>
<dbReference type="InterPro" id="IPR036770">
    <property type="entry name" value="Ankyrin_rpt-contain_sf"/>
</dbReference>
<dbReference type="Proteomes" id="UP001470230">
    <property type="component" value="Unassembled WGS sequence"/>
</dbReference>